<dbReference type="Proteomes" id="UP000198820">
    <property type="component" value="Unassembled WGS sequence"/>
</dbReference>
<feature type="repeat" description="TPR" evidence="1">
    <location>
        <begin position="288"/>
        <end position="321"/>
    </location>
</feature>
<evidence type="ECO:0000256" key="1">
    <source>
        <dbReference type="PROSITE-ProRule" id="PRU00339"/>
    </source>
</evidence>
<reference evidence="3 4" key="1">
    <citation type="submission" date="2016-10" db="EMBL/GenBank/DDBJ databases">
        <authorList>
            <person name="de Groot N.N."/>
        </authorList>
    </citation>
    <scope>NUCLEOTIDE SEQUENCE [LARGE SCALE GENOMIC DNA]</scope>
    <source>
        <strain evidence="3 4">DSM 23581</strain>
    </source>
</reference>
<feature type="repeat" description="TPR" evidence="1">
    <location>
        <begin position="219"/>
        <end position="252"/>
    </location>
</feature>
<accession>A0A1H3X9Z9</accession>
<dbReference type="AlphaFoldDB" id="A0A1H3X9Z9"/>
<name>A0A1H3X9Z9_9FLAO</name>
<dbReference type="PANTHER" id="PTHR12558:SF13">
    <property type="entry name" value="CELL DIVISION CYCLE PROTEIN 27 HOMOLOG"/>
    <property type="match status" value="1"/>
</dbReference>
<dbReference type="Pfam" id="PF13174">
    <property type="entry name" value="TPR_6"/>
    <property type="match status" value="1"/>
</dbReference>
<dbReference type="InterPro" id="IPR011990">
    <property type="entry name" value="TPR-like_helical_dom_sf"/>
</dbReference>
<dbReference type="Pfam" id="PF13181">
    <property type="entry name" value="TPR_8"/>
    <property type="match status" value="1"/>
</dbReference>
<dbReference type="Gene3D" id="1.25.40.10">
    <property type="entry name" value="Tetratricopeptide repeat domain"/>
    <property type="match status" value="3"/>
</dbReference>
<dbReference type="PROSITE" id="PS50005">
    <property type="entry name" value="TPR"/>
    <property type="match status" value="2"/>
</dbReference>
<dbReference type="PROSITE" id="PS50293">
    <property type="entry name" value="TPR_REGION"/>
    <property type="match status" value="2"/>
</dbReference>
<proteinExistence type="predicted"/>
<sequence length="382" mass="44364">MRISVLILFIFISQQVEAQTSTLVVADSLFAIGNYEKAIKIYESQSPIKAKTYQKIAAAQQARGLTSEALKAYQKAIEKDNNLTIVKSRYAKLLRQTKQFNKADSLYKNLINEFPENPNFHYQMGLVKQQLKDSTAVSYFHKTLEKDSLHLKVMSRLAKHYFKKKDYHKADAFAKKGLQINNQDVQMSLIYAQTAYALKSYHIAIERYLKVIDLGYESSNVYERLGMAYYQESDIEKAITYYKKAVELDIRKISAQQTIGQLLLINEKPHDAEKHLLIALQLAKPQLDNLYQNLGLTYKAQDNFKNAIEYFRLALKENPNKIRSQFELAVAIDNYYADLETRLSYYNLFIKKFKSHPKAENYLALAYRRISDIKKEQHLSNN</sequence>
<evidence type="ECO:0000256" key="2">
    <source>
        <dbReference type="SAM" id="SignalP"/>
    </source>
</evidence>
<keyword evidence="4" id="KW-1185">Reference proteome</keyword>
<feature type="chain" id="PRO_5011616081" evidence="2">
    <location>
        <begin position="19"/>
        <end position="382"/>
    </location>
</feature>
<dbReference type="Pfam" id="PF00515">
    <property type="entry name" value="TPR_1"/>
    <property type="match status" value="2"/>
</dbReference>
<gene>
    <name evidence="3" type="ORF">SAMN05421540_102280</name>
</gene>
<dbReference type="PANTHER" id="PTHR12558">
    <property type="entry name" value="CELL DIVISION CYCLE 16,23,27"/>
    <property type="match status" value="1"/>
</dbReference>
<keyword evidence="1" id="KW-0802">TPR repeat</keyword>
<keyword evidence="2" id="KW-0732">Signal</keyword>
<evidence type="ECO:0000313" key="4">
    <source>
        <dbReference type="Proteomes" id="UP000198820"/>
    </source>
</evidence>
<dbReference type="SUPFAM" id="SSF48452">
    <property type="entry name" value="TPR-like"/>
    <property type="match status" value="1"/>
</dbReference>
<evidence type="ECO:0000313" key="3">
    <source>
        <dbReference type="EMBL" id="SDZ95494.1"/>
    </source>
</evidence>
<organism evidence="3 4">
    <name type="scientific">Psychroflexus halocasei</name>
    <dbReference type="NCBI Taxonomy" id="908615"/>
    <lineage>
        <taxon>Bacteria</taxon>
        <taxon>Pseudomonadati</taxon>
        <taxon>Bacteroidota</taxon>
        <taxon>Flavobacteriia</taxon>
        <taxon>Flavobacteriales</taxon>
        <taxon>Flavobacteriaceae</taxon>
        <taxon>Psychroflexus</taxon>
    </lineage>
</organism>
<dbReference type="SMART" id="SM00028">
    <property type="entry name" value="TPR"/>
    <property type="match status" value="7"/>
</dbReference>
<dbReference type="STRING" id="908615.SAMN05421540_102280"/>
<feature type="signal peptide" evidence="2">
    <location>
        <begin position="1"/>
        <end position="18"/>
    </location>
</feature>
<dbReference type="InterPro" id="IPR019734">
    <property type="entry name" value="TPR_rpt"/>
</dbReference>
<dbReference type="EMBL" id="FNQF01000002">
    <property type="protein sequence ID" value="SDZ95494.1"/>
    <property type="molecule type" value="Genomic_DNA"/>
</dbReference>
<protein>
    <submittedName>
        <fullName evidence="3">Tfp pilus assembly protein PilF</fullName>
    </submittedName>
</protein>
<dbReference type="RefSeq" id="WP_093239553.1">
    <property type="nucleotide sequence ID" value="NZ_FNQF01000002.1"/>
</dbReference>